<accession>A0A832SGI1</accession>
<protein>
    <recommendedName>
        <fullName evidence="4">PaREP7</fullName>
    </recommendedName>
</protein>
<evidence type="ECO:0008006" key="4">
    <source>
        <dbReference type="Google" id="ProtNLM"/>
    </source>
</evidence>
<name>A0A832SGI1_9CREN</name>
<comment type="caution">
    <text evidence="2">The sequence shown here is derived from an EMBL/GenBank/DDBJ whole genome shotgun (WGS) entry which is preliminary data.</text>
</comment>
<sequence>MLRCVTRALEGVDRGLASARQFFKFVLYYVVLSPEEKRRFLKALEEDQEFRYAVAGLLGLGEVLNELRRLREDFNNFVQRSEKSRREALEAERKTLETEREEVEREREAMGRGL</sequence>
<gene>
    <name evidence="2" type="ORF">HA333_00050</name>
</gene>
<evidence type="ECO:0000256" key="1">
    <source>
        <dbReference type="SAM" id="MobiDB-lite"/>
    </source>
</evidence>
<dbReference type="Proteomes" id="UP000651120">
    <property type="component" value="Unassembled WGS sequence"/>
</dbReference>
<dbReference type="PANTHER" id="PTHR34314:SF6">
    <property type="entry name" value="DUF3782 DOMAIN-CONTAINING PROTEIN"/>
    <property type="match status" value="1"/>
</dbReference>
<dbReference type="AlphaFoldDB" id="A0A832SGI1"/>
<evidence type="ECO:0000313" key="2">
    <source>
        <dbReference type="EMBL" id="HII45903.1"/>
    </source>
</evidence>
<organism evidence="2 3">
    <name type="scientific">Pyrobaculum aerophilum</name>
    <dbReference type="NCBI Taxonomy" id="13773"/>
    <lineage>
        <taxon>Archaea</taxon>
        <taxon>Thermoproteota</taxon>
        <taxon>Thermoprotei</taxon>
        <taxon>Thermoproteales</taxon>
        <taxon>Thermoproteaceae</taxon>
        <taxon>Pyrobaculum</taxon>
    </lineage>
</organism>
<proteinExistence type="predicted"/>
<feature type="region of interest" description="Disordered" evidence="1">
    <location>
        <begin position="82"/>
        <end position="114"/>
    </location>
</feature>
<evidence type="ECO:0000313" key="3">
    <source>
        <dbReference type="Proteomes" id="UP000651120"/>
    </source>
</evidence>
<dbReference type="PANTHER" id="PTHR34314">
    <property type="entry name" value="CRENARCHAEAL PROTEIN, PUTATIVE-RELATED"/>
    <property type="match status" value="1"/>
</dbReference>
<dbReference type="EMBL" id="DUJP01000001">
    <property type="protein sequence ID" value="HII45903.1"/>
    <property type="molecule type" value="Genomic_DNA"/>
</dbReference>
<reference evidence="2" key="1">
    <citation type="journal article" date="2020" name="bioRxiv">
        <title>A rank-normalized archaeal taxonomy based on genome phylogeny resolves widespread incomplete and uneven classifications.</title>
        <authorList>
            <person name="Rinke C."/>
            <person name="Chuvochina M."/>
            <person name="Mussig A.J."/>
            <person name="Chaumeil P.-A."/>
            <person name="Waite D.W."/>
            <person name="Whitman W.B."/>
            <person name="Parks D.H."/>
            <person name="Hugenholtz P."/>
        </authorList>
    </citation>
    <scope>NUCLEOTIDE SEQUENCE</scope>
    <source>
        <strain evidence="2">UBA8839</strain>
    </source>
</reference>